<feature type="transmembrane region" description="Helical" evidence="1">
    <location>
        <begin position="93"/>
        <end position="112"/>
    </location>
</feature>
<keyword evidence="1" id="KW-0472">Membrane</keyword>
<evidence type="ECO:0000313" key="2">
    <source>
        <dbReference type="EMBL" id="AXV82866.1"/>
    </source>
</evidence>
<name>A0AAD0WHH9_RALSL</name>
<proteinExistence type="predicted"/>
<feature type="transmembrane region" description="Helical" evidence="1">
    <location>
        <begin position="268"/>
        <end position="283"/>
    </location>
</feature>
<feature type="transmembrane region" description="Helical" evidence="1">
    <location>
        <begin position="21"/>
        <end position="41"/>
    </location>
</feature>
<evidence type="ECO:0008006" key="4">
    <source>
        <dbReference type="Google" id="ProtNLM"/>
    </source>
</evidence>
<evidence type="ECO:0000256" key="1">
    <source>
        <dbReference type="SAM" id="Phobius"/>
    </source>
</evidence>
<gene>
    <name evidence="2" type="ORF">CJO77_15725</name>
</gene>
<feature type="transmembrane region" description="Helical" evidence="1">
    <location>
        <begin position="295"/>
        <end position="314"/>
    </location>
</feature>
<dbReference type="Proteomes" id="UP000261758">
    <property type="component" value="Chromosome"/>
</dbReference>
<reference evidence="2 3" key="1">
    <citation type="submission" date="2017-08" db="EMBL/GenBank/DDBJ databases">
        <title>Genome sequences of Ralstonia solanacearum Species Complex (RSSC) isolated from Potato bacterial wilts in Korea.</title>
        <authorList>
            <person name="Cho H."/>
            <person name="Song E.-S."/>
            <person name="Lee Y.K."/>
            <person name="Lee S."/>
            <person name="Lee S.-W."/>
            <person name="Jo A."/>
            <person name="Kim J.-G."/>
            <person name="Hwang I."/>
        </authorList>
    </citation>
    <scope>NUCLEOTIDE SEQUENCE [LARGE SCALE GENOMIC DNA]</scope>
    <source>
        <strain evidence="2 3">T98</strain>
    </source>
</reference>
<feature type="transmembrane region" description="Helical" evidence="1">
    <location>
        <begin position="191"/>
        <end position="208"/>
    </location>
</feature>
<keyword evidence="1" id="KW-1133">Transmembrane helix</keyword>
<organism evidence="2 3">
    <name type="scientific">Ralstonia solanacearum</name>
    <name type="common">Pseudomonas solanacearum</name>
    <dbReference type="NCBI Taxonomy" id="305"/>
    <lineage>
        <taxon>Bacteria</taxon>
        <taxon>Pseudomonadati</taxon>
        <taxon>Pseudomonadota</taxon>
        <taxon>Betaproteobacteria</taxon>
        <taxon>Burkholderiales</taxon>
        <taxon>Burkholderiaceae</taxon>
        <taxon>Ralstonia</taxon>
        <taxon>Ralstonia solanacearum species complex</taxon>
    </lineage>
</organism>
<feature type="transmembrane region" description="Helical" evidence="1">
    <location>
        <begin position="320"/>
        <end position="338"/>
    </location>
</feature>
<protein>
    <recommendedName>
        <fullName evidence="4">Transmembrane protein</fullName>
    </recommendedName>
</protein>
<keyword evidence="1" id="KW-0812">Transmembrane</keyword>
<accession>A0AAD0WHH9</accession>
<dbReference type="AlphaFoldDB" id="A0AAD0WHH9"/>
<feature type="transmembrane region" description="Helical" evidence="1">
    <location>
        <begin position="167"/>
        <end position="185"/>
    </location>
</feature>
<dbReference type="EMBL" id="CP022759">
    <property type="protein sequence ID" value="AXV82866.1"/>
    <property type="molecule type" value="Genomic_DNA"/>
</dbReference>
<feature type="transmembrane region" description="Helical" evidence="1">
    <location>
        <begin position="119"/>
        <end position="135"/>
    </location>
</feature>
<feature type="transmembrane region" description="Helical" evidence="1">
    <location>
        <begin position="343"/>
        <end position="362"/>
    </location>
</feature>
<sequence length="796" mass="86462">MLDQMQGMRFRIVSTPIPKRVWIRIWQLLIILTAVCAFVPLRPEMPQAGLDHSWVLGMNQAVAQGLVFGRDIIFTFGPYASIYTKSFHPATDHLMVVGALFLGLIYGTGLVLVARGREAIPLAGLCLALALAAGLPQSQDSLLLAYPLIVSLYCFGLPRQASPSQGAWSLLAISVSVLFLPFGLLPLIKGSLVALCLAVTLFAVIRFATIGRWDLAIAAPLSQALALITFWLASGQPLSGLPGYFQSMTRIVSGYTEAMAYTGSPSEILLYLIAAAALVVSVLRDSSGSKIKNILALSLPLLAYFFVVFKAAFVRHDGHALTAGTSILLASAILFFLLNKRSVLFVLLLSIFSWASIDSRYITFSASTLLDSIASTYYHAWNGLGTRLAASDTLNRSFDTALAKIHSQIRLPQLDGTTDIYSYGQSYLIASGNRWNPRPVLQSYSAYTPALARINRDHLLGRTAPDNIFFNVESIDGRLPALDDGPSWPALLTRYRPDNLENNFLYLRKANPEIEPILPRTEEAGTFSLGEQVAIPDDGNAVFVEAGIEKNLAGKVLNTLYKVDPLVIALNLANGETRQFRLPSEMAQSGFIVSPLLENTLDFALLYANTEYLRGNKVKSFSIHATGGDWLWKKKFTVRFGKVVVPPHPGTLASLHLAKPANVPAGTDIRIAERCEGSIDGINGSSPAPAQFGARGLLRVNGWLAIQTEKERLPKKALLVLASAEGKLTFIETRRVVRPDVGAHFGSALLQLAGYTAIADVSQVAGDRTLGLAFEQDGRIEICPQFRVAGQFSGQE</sequence>
<feature type="transmembrane region" description="Helical" evidence="1">
    <location>
        <begin position="141"/>
        <end position="158"/>
    </location>
</feature>
<evidence type="ECO:0000313" key="3">
    <source>
        <dbReference type="Proteomes" id="UP000261758"/>
    </source>
</evidence>